<name>A0A672RHR0_SINGR</name>
<evidence type="ECO:0000313" key="3">
    <source>
        <dbReference type="Ensembl" id="ENSSGRP00000088229.1"/>
    </source>
</evidence>
<feature type="transmembrane region" description="Helical" evidence="2">
    <location>
        <begin position="176"/>
        <end position="199"/>
    </location>
</feature>
<dbReference type="PANTHER" id="PTHR15092:SF37">
    <property type="entry name" value="TARGET OF EGR1 PROTEIN 1"/>
    <property type="match status" value="1"/>
</dbReference>
<evidence type="ECO:0000256" key="2">
    <source>
        <dbReference type="SAM" id="Phobius"/>
    </source>
</evidence>
<dbReference type="Proteomes" id="UP000472262">
    <property type="component" value="Unassembled WGS sequence"/>
</dbReference>
<dbReference type="PANTHER" id="PTHR15092">
    <property type="entry name" value="POLY A -SPECIFIC RIBONUCLEASE/TARGET OF EGR1, MEMBER 1"/>
    <property type="match status" value="1"/>
</dbReference>
<dbReference type="InterPro" id="IPR006941">
    <property type="entry name" value="RNase_CAF1"/>
</dbReference>
<accession>A0A672RHR0</accession>
<dbReference type="InterPro" id="IPR012337">
    <property type="entry name" value="RNaseH-like_sf"/>
</dbReference>
<dbReference type="InParanoid" id="A0A672RHR0"/>
<dbReference type="GO" id="GO:0017069">
    <property type="term" value="F:snRNA binding"/>
    <property type="evidence" value="ECO:0007669"/>
    <property type="project" value="TreeGrafter"/>
</dbReference>
<dbReference type="Ensembl" id="ENSSGRT00000093920.1">
    <property type="protein sequence ID" value="ENSSGRP00000088229.1"/>
    <property type="gene ID" value="ENSSGRG00000044282.1"/>
</dbReference>
<keyword evidence="4" id="KW-1185">Reference proteome</keyword>
<proteinExistence type="inferred from homology"/>
<evidence type="ECO:0000256" key="1">
    <source>
        <dbReference type="ARBA" id="ARBA00008372"/>
    </source>
</evidence>
<protein>
    <submittedName>
        <fullName evidence="3">Target of EGR1, exonuclease</fullName>
    </submittedName>
</protein>
<dbReference type="InterPro" id="IPR051181">
    <property type="entry name" value="CAF1_poly(A)_ribonucleases"/>
</dbReference>
<dbReference type="GO" id="GO:0000175">
    <property type="term" value="F:3'-5'-RNA exonuclease activity"/>
    <property type="evidence" value="ECO:0007669"/>
    <property type="project" value="TreeGrafter"/>
</dbReference>
<keyword evidence="2" id="KW-0812">Transmembrane</keyword>
<dbReference type="AlphaFoldDB" id="A0A672RHR0"/>
<comment type="similarity">
    <text evidence="1">Belongs to the CAF1 family.</text>
</comment>
<dbReference type="InterPro" id="IPR036397">
    <property type="entry name" value="RNaseH_sf"/>
</dbReference>
<reference evidence="3" key="1">
    <citation type="submission" date="2025-08" db="UniProtKB">
        <authorList>
            <consortium name="Ensembl"/>
        </authorList>
    </citation>
    <scope>IDENTIFICATION</scope>
</reference>
<dbReference type="Pfam" id="PF04857">
    <property type="entry name" value="CAF1"/>
    <property type="match status" value="1"/>
</dbReference>
<dbReference type="GO" id="GO:0015030">
    <property type="term" value="C:Cajal body"/>
    <property type="evidence" value="ECO:0007669"/>
    <property type="project" value="TreeGrafter"/>
</dbReference>
<keyword evidence="2" id="KW-0472">Membrane</keyword>
<evidence type="ECO:0000313" key="4">
    <source>
        <dbReference type="Proteomes" id="UP000472262"/>
    </source>
</evidence>
<reference evidence="3" key="2">
    <citation type="submission" date="2025-09" db="UniProtKB">
        <authorList>
            <consortium name="Ensembl"/>
        </authorList>
    </citation>
    <scope>IDENTIFICATION</scope>
</reference>
<sequence>TSHSSPVGDGNAPYANLRKTEETPAGFPVIDVQGNNFKELWAAMVIAVKTSSFIAIDTELSGLGSRKALLAESIEDRYKAICHAARTLSILSLGFACYKKLDNKADSTYLVQVYNLTLLCSEEYIIEPQSVQFLVQHGFDFNKQYAQGISYYKGNDKVSIIEPVRSIRSIDHCLRWITLICRLIAFMIICTAVFAHLLFEEDMICPKYCYGRVYRNELTARSSFMRFEFSAIRVHSHE</sequence>
<dbReference type="GO" id="GO:0034472">
    <property type="term" value="P:snRNA 3'-end processing"/>
    <property type="evidence" value="ECO:0007669"/>
    <property type="project" value="TreeGrafter"/>
</dbReference>
<keyword evidence="2" id="KW-1133">Transmembrane helix</keyword>
<dbReference type="Gene3D" id="3.30.420.10">
    <property type="entry name" value="Ribonuclease H-like superfamily/Ribonuclease H"/>
    <property type="match status" value="1"/>
</dbReference>
<organism evidence="3 4">
    <name type="scientific">Sinocyclocheilus grahami</name>
    <name type="common">Dianchi golden-line fish</name>
    <name type="synonym">Barbus grahami</name>
    <dbReference type="NCBI Taxonomy" id="75366"/>
    <lineage>
        <taxon>Eukaryota</taxon>
        <taxon>Metazoa</taxon>
        <taxon>Chordata</taxon>
        <taxon>Craniata</taxon>
        <taxon>Vertebrata</taxon>
        <taxon>Euteleostomi</taxon>
        <taxon>Actinopterygii</taxon>
        <taxon>Neopterygii</taxon>
        <taxon>Teleostei</taxon>
        <taxon>Ostariophysi</taxon>
        <taxon>Cypriniformes</taxon>
        <taxon>Cyprinidae</taxon>
        <taxon>Cyprininae</taxon>
        <taxon>Sinocyclocheilus</taxon>
    </lineage>
</organism>
<dbReference type="SUPFAM" id="SSF53098">
    <property type="entry name" value="Ribonuclease H-like"/>
    <property type="match status" value="1"/>
</dbReference>